<dbReference type="InterPro" id="IPR011009">
    <property type="entry name" value="Kinase-like_dom_sf"/>
</dbReference>
<feature type="domain" description="Protein kinase" evidence="2">
    <location>
        <begin position="26"/>
        <end position="289"/>
    </location>
</feature>
<dbReference type="EC" id="2.7.11.1" evidence="1"/>
<dbReference type="PANTHER" id="PTHR11909">
    <property type="entry name" value="CASEIN KINASE-RELATED"/>
    <property type="match status" value="1"/>
</dbReference>
<dbReference type="Proteomes" id="UP000694620">
    <property type="component" value="Chromosome 15"/>
</dbReference>
<reference evidence="3" key="2">
    <citation type="submission" date="2025-08" db="UniProtKB">
        <authorList>
            <consortium name="Ensembl"/>
        </authorList>
    </citation>
    <scope>IDENTIFICATION</scope>
</reference>
<proteinExistence type="predicted"/>
<name>A0A8C4THT3_ERPCA</name>
<dbReference type="Gene3D" id="1.10.510.10">
    <property type="entry name" value="Transferase(Phosphotransferase) domain 1"/>
    <property type="match status" value="1"/>
</dbReference>
<dbReference type="GO" id="GO:0005524">
    <property type="term" value="F:ATP binding"/>
    <property type="evidence" value="ECO:0007669"/>
    <property type="project" value="InterPro"/>
</dbReference>
<dbReference type="InterPro" id="IPR050235">
    <property type="entry name" value="CK1_Ser-Thr_kinase"/>
</dbReference>
<dbReference type="SUPFAM" id="SSF56112">
    <property type="entry name" value="Protein kinase-like (PK-like)"/>
    <property type="match status" value="1"/>
</dbReference>
<dbReference type="SMART" id="SM00220">
    <property type="entry name" value="S_TKc"/>
    <property type="match status" value="1"/>
</dbReference>
<reference evidence="3" key="1">
    <citation type="submission" date="2021-06" db="EMBL/GenBank/DDBJ databases">
        <authorList>
            <consortium name="Wellcome Sanger Institute Data Sharing"/>
        </authorList>
    </citation>
    <scope>NUCLEOTIDE SEQUENCE [LARGE SCALE GENOMIC DNA]</scope>
</reference>
<dbReference type="GeneTree" id="ENSGT00940000158042"/>
<sequence>MPPRKKALPRPLPEGWIVTDAEKRQWTLGKMIGQGGFGLIYLGDFIMSNVKFLIHILCLVKEYKENGPLFSELKFYQRAAKPADIQKWMQEKRLRFLGIPKYCGHGICTHFHFLFLLQLHVLEYIHENEYIHGDIKAANILLGFKDSNKVYLADYGLSYRYSPNQIHKKYEERPKKGHNGTIEYTSIDAHKGVAPSRRSDLEILGYCMLHWMCGKLPWEQYLNKPELVLEAKTNILLKQFTEINSSGEIAKFLSLVKKLGYDERPNYHMLQKILLDGLKEIQKDFNDFLDFSPVSEVEAHGYCLYNVRDLFIYLFHKLAFWEQNLGTTATQCSISKKRMHLNVCDINICRPVDKHSEIGENIHLTGFSMLNDFSGRIVIVHNFLIVILHSV</sequence>
<evidence type="ECO:0000256" key="1">
    <source>
        <dbReference type="ARBA" id="ARBA00012513"/>
    </source>
</evidence>
<evidence type="ECO:0000313" key="4">
    <source>
        <dbReference type="Proteomes" id="UP000694620"/>
    </source>
</evidence>
<dbReference type="Pfam" id="PF00069">
    <property type="entry name" value="Pkinase"/>
    <property type="match status" value="1"/>
</dbReference>
<dbReference type="PROSITE" id="PS50011">
    <property type="entry name" value="PROTEIN_KINASE_DOM"/>
    <property type="match status" value="1"/>
</dbReference>
<accession>A0A8C4THT3</accession>
<dbReference type="Ensembl" id="ENSECRT00000031439.1">
    <property type="protein sequence ID" value="ENSECRP00000030791.1"/>
    <property type="gene ID" value="ENSECRG00000020854.1"/>
</dbReference>
<protein>
    <recommendedName>
        <fullName evidence="1">non-specific serine/threonine protein kinase</fullName>
        <ecNumber evidence="1">2.7.11.1</ecNumber>
    </recommendedName>
</protein>
<gene>
    <name evidence="3" type="primary">VRK2</name>
    <name evidence="3" type="synonym">LOC114666252</name>
</gene>
<evidence type="ECO:0000313" key="3">
    <source>
        <dbReference type="Ensembl" id="ENSECRP00000030791.1"/>
    </source>
</evidence>
<dbReference type="InterPro" id="IPR008271">
    <property type="entry name" value="Ser/Thr_kinase_AS"/>
</dbReference>
<dbReference type="AlphaFoldDB" id="A0A8C4THT3"/>
<organism evidence="3 4">
    <name type="scientific">Erpetoichthys calabaricus</name>
    <name type="common">Rope fish</name>
    <name type="synonym">Calamoichthys calabaricus</name>
    <dbReference type="NCBI Taxonomy" id="27687"/>
    <lineage>
        <taxon>Eukaryota</taxon>
        <taxon>Metazoa</taxon>
        <taxon>Chordata</taxon>
        <taxon>Craniata</taxon>
        <taxon>Vertebrata</taxon>
        <taxon>Euteleostomi</taxon>
        <taxon>Actinopterygii</taxon>
        <taxon>Polypteriformes</taxon>
        <taxon>Polypteridae</taxon>
        <taxon>Erpetoichthys</taxon>
    </lineage>
</organism>
<reference evidence="3" key="3">
    <citation type="submission" date="2025-09" db="UniProtKB">
        <authorList>
            <consortium name="Ensembl"/>
        </authorList>
    </citation>
    <scope>IDENTIFICATION</scope>
</reference>
<dbReference type="PROSITE" id="PS00108">
    <property type="entry name" value="PROTEIN_KINASE_ST"/>
    <property type="match status" value="1"/>
</dbReference>
<evidence type="ECO:0000259" key="2">
    <source>
        <dbReference type="PROSITE" id="PS50011"/>
    </source>
</evidence>
<dbReference type="GO" id="GO:0004674">
    <property type="term" value="F:protein serine/threonine kinase activity"/>
    <property type="evidence" value="ECO:0007669"/>
    <property type="project" value="UniProtKB-EC"/>
</dbReference>
<dbReference type="InterPro" id="IPR000719">
    <property type="entry name" value="Prot_kinase_dom"/>
</dbReference>
<keyword evidence="4" id="KW-1185">Reference proteome</keyword>